<dbReference type="OrthoDB" id="310895at2759"/>
<dbReference type="GO" id="GO:0016491">
    <property type="term" value="F:oxidoreductase activity"/>
    <property type="evidence" value="ECO:0007669"/>
    <property type="project" value="InterPro"/>
</dbReference>
<proteinExistence type="predicted"/>
<organism evidence="2 3">
    <name type="scientific">Stegodyphus mimosarum</name>
    <name type="common">African social velvet spider</name>
    <dbReference type="NCBI Taxonomy" id="407821"/>
    <lineage>
        <taxon>Eukaryota</taxon>
        <taxon>Metazoa</taxon>
        <taxon>Ecdysozoa</taxon>
        <taxon>Arthropoda</taxon>
        <taxon>Chelicerata</taxon>
        <taxon>Arachnida</taxon>
        <taxon>Araneae</taxon>
        <taxon>Araneomorphae</taxon>
        <taxon>Entelegynae</taxon>
        <taxon>Eresoidea</taxon>
        <taxon>Eresidae</taxon>
        <taxon>Stegodyphus</taxon>
    </lineage>
</organism>
<dbReference type="PANTHER" id="PTHR11699">
    <property type="entry name" value="ALDEHYDE DEHYDROGENASE-RELATED"/>
    <property type="match status" value="1"/>
</dbReference>
<dbReference type="EMBL" id="KK119091">
    <property type="protein sequence ID" value="KFM74673.1"/>
    <property type="molecule type" value="Genomic_DNA"/>
</dbReference>
<dbReference type="AlphaFoldDB" id="A0A087UBD4"/>
<gene>
    <name evidence="2" type="ORF">X975_16162</name>
</gene>
<dbReference type="SUPFAM" id="SSF53720">
    <property type="entry name" value="ALDH-like"/>
    <property type="match status" value="1"/>
</dbReference>
<evidence type="ECO:0000313" key="2">
    <source>
        <dbReference type="EMBL" id="KFM74673.1"/>
    </source>
</evidence>
<accession>A0A087UBD4</accession>
<feature type="non-terminal residue" evidence="2">
    <location>
        <position position="169"/>
    </location>
</feature>
<reference evidence="2 3" key="1">
    <citation type="submission" date="2013-11" db="EMBL/GenBank/DDBJ databases">
        <title>Genome sequencing of Stegodyphus mimosarum.</title>
        <authorList>
            <person name="Bechsgaard J."/>
        </authorList>
    </citation>
    <scope>NUCLEOTIDE SEQUENCE [LARGE SCALE GENOMIC DNA]</scope>
</reference>
<name>A0A087UBD4_STEMI</name>
<feature type="domain" description="Aldehyde dehydrogenase" evidence="1">
    <location>
        <begin position="65"/>
        <end position="167"/>
    </location>
</feature>
<dbReference type="InterPro" id="IPR016162">
    <property type="entry name" value="Ald_DH_N"/>
</dbReference>
<dbReference type="InterPro" id="IPR016161">
    <property type="entry name" value="Ald_DH/histidinol_DH"/>
</dbReference>
<dbReference type="Pfam" id="PF00171">
    <property type="entry name" value="Aldedh"/>
    <property type="match status" value="1"/>
</dbReference>
<protein>
    <submittedName>
        <fullName evidence="2">Aldehyde dehydrogenase family 16 member A1</fullName>
    </submittedName>
</protein>
<dbReference type="STRING" id="407821.A0A087UBD4"/>
<dbReference type="InterPro" id="IPR015590">
    <property type="entry name" value="Aldehyde_DH_dom"/>
</dbReference>
<dbReference type="Proteomes" id="UP000054359">
    <property type="component" value="Unassembled WGS sequence"/>
</dbReference>
<sequence length="169" mass="19393">MSCFPKISEERKANIRRMFEGNIFEPGSESNSLAIEWLKKHNNYFAGYVDGKWISEKDEEARTKSGHKILDPFTGEHLYDVSIASEQILSLASKSSLEGQEKWTSLKDSQQKMLTLYRIAQSIEKNANLFALLESLSSGKHVHKTKTRDVPNLIESFYYYANLCDQCED</sequence>
<keyword evidence="3" id="KW-1185">Reference proteome</keyword>
<evidence type="ECO:0000313" key="3">
    <source>
        <dbReference type="Proteomes" id="UP000054359"/>
    </source>
</evidence>
<dbReference type="Gene3D" id="3.40.605.10">
    <property type="entry name" value="Aldehyde Dehydrogenase, Chain A, domain 1"/>
    <property type="match status" value="1"/>
</dbReference>
<evidence type="ECO:0000259" key="1">
    <source>
        <dbReference type="Pfam" id="PF00171"/>
    </source>
</evidence>